<proteinExistence type="inferred from homology"/>
<dbReference type="EMBL" id="BAABJQ010000010">
    <property type="protein sequence ID" value="GAA5187712.1"/>
    <property type="molecule type" value="Genomic_DNA"/>
</dbReference>
<dbReference type="Proteomes" id="UP001501570">
    <property type="component" value="Unassembled WGS sequence"/>
</dbReference>
<comment type="caution">
    <text evidence="6">The sequence shown here is derived from an EMBL/GenBank/DDBJ whole genome shotgun (WGS) entry which is preliminary data.</text>
</comment>
<keyword evidence="3 4" id="KW-0732">Signal</keyword>
<dbReference type="Pfam" id="PF00497">
    <property type="entry name" value="SBP_bac_3"/>
    <property type="match status" value="1"/>
</dbReference>
<keyword evidence="2" id="KW-0813">Transport</keyword>
<dbReference type="Gene3D" id="3.40.190.10">
    <property type="entry name" value="Periplasmic binding protein-like II"/>
    <property type="match status" value="2"/>
</dbReference>
<protein>
    <submittedName>
        <fullName evidence="6">Glutamate ABC transporter substrate-binding protein</fullName>
    </submittedName>
</protein>
<feature type="chain" id="PRO_5045393688" evidence="4">
    <location>
        <begin position="29"/>
        <end position="324"/>
    </location>
</feature>
<keyword evidence="7" id="KW-1185">Reference proteome</keyword>
<feature type="domain" description="Solute-binding protein family 3/N-terminal" evidence="5">
    <location>
        <begin position="85"/>
        <end position="307"/>
    </location>
</feature>
<comment type="similarity">
    <text evidence="1">Belongs to the bacterial solute-binding protein 3 family.</text>
</comment>
<dbReference type="SMART" id="SM00062">
    <property type="entry name" value="PBPb"/>
    <property type="match status" value="1"/>
</dbReference>
<gene>
    <name evidence="6" type="ORF">GCM10023322_36620</name>
</gene>
<evidence type="ECO:0000256" key="4">
    <source>
        <dbReference type="SAM" id="SignalP"/>
    </source>
</evidence>
<dbReference type="InterPro" id="IPR051455">
    <property type="entry name" value="Bact_solute-bind_prot3"/>
</dbReference>
<sequence length="324" mass="32724">MSSLKTKLVPRKSAALAAVAAATVLAVAACGGGSGSSSSAAGSTSNSGLGGSGVLAQSVYDSAPVAPASAIPAGSTMAMIKQKGQLTIGAALDAPLLSQQDPTNGKIEGFDADLAKLLAKYITGTTNVKTVTIGTQTREAMLSSKQVDAVFNTYTITPERASQVAFAGPYMSSGLAVAVKSSDNSIHSVKDLSGKTVIVGANTPAITELPKAAPNSKQVAFGTDPEAVQALTQGRGVAYVQDLTLLASDAKANPAIKVVGQPFTSEPYGIGLNHDDAQFKTFVNNWLKTIESDGIWAKVYQATLGSVVQGPVPTPPAIGSVDGS</sequence>
<dbReference type="PANTHER" id="PTHR30085">
    <property type="entry name" value="AMINO ACID ABC TRANSPORTER PERMEASE"/>
    <property type="match status" value="1"/>
</dbReference>
<dbReference type="PROSITE" id="PS51257">
    <property type="entry name" value="PROKAR_LIPOPROTEIN"/>
    <property type="match status" value="1"/>
</dbReference>
<feature type="signal peptide" evidence="4">
    <location>
        <begin position="1"/>
        <end position="28"/>
    </location>
</feature>
<accession>A0ABP9RUZ3</accession>
<name>A0ABP9RUZ3_9ACTN</name>
<dbReference type="CDD" id="cd13690">
    <property type="entry name" value="PBP2_GluB"/>
    <property type="match status" value="1"/>
</dbReference>
<dbReference type="SUPFAM" id="SSF53850">
    <property type="entry name" value="Periplasmic binding protein-like II"/>
    <property type="match status" value="1"/>
</dbReference>
<evidence type="ECO:0000256" key="2">
    <source>
        <dbReference type="ARBA" id="ARBA00022448"/>
    </source>
</evidence>
<dbReference type="InterPro" id="IPR001638">
    <property type="entry name" value="Solute-binding_3/MltF_N"/>
</dbReference>
<evidence type="ECO:0000256" key="3">
    <source>
        <dbReference type="ARBA" id="ARBA00022729"/>
    </source>
</evidence>
<dbReference type="RefSeq" id="WP_345631079.1">
    <property type="nucleotide sequence ID" value="NZ_BAABJQ010000010.1"/>
</dbReference>
<reference evidence="7" key="1">
    <citation type="journal article" date="2019" name="Int. J. Syst. Evol. Microbiol.">
        <title>The Global Catalogue of Microorganisms (GCM) 10K type strain sequencing project: providing services to taxonomists for standard genome sequencing and annotation.</title>
        <authorList>
            <consortium name="The Broad Institute Genomics Platform"/>
            <consortium name="The Broad Institute Genome Sequencing Center for Infectious Disease"/>
            <person name="Wu L."/>
            <person name="Ma J."/>
        </authorList>
    </citation>
    <scope>NUCLEOTIDE SEQUENCE [LARGE SCALE GENOMIC DNA]</scope>
    <source>
        <strain evidence="7">JCM 18304</strain>
    </source>
</reference>
<dbReference type="PANTHER" id="PTHR30085:SF6">
    <property type="entry name" value="ABC TRANSPORTER GLUTAMINE-BINDING PROTEIN GLNH"/>
    <property type="match status" value="1"/>
</dbReference>
<evidence type="ECO:0000313" key="6">
    <source>
        <dbReference type="EMBL" id="GAA5187712.1"/>
    </source>
</evidence>
<organism evidence="6 7">
    <name type="scientific">Rugosimonospora acidiphila</name>
    <dbReference type="NCBI Taxonomy" id="556531"/>
    <lineage>
        <taxon>Bacteria</taxon>
        <taxon>Bacillati</taxon>
        <taxon>Actinomycetota</taxon>
        <taxon>Actinomycetes</taxon>
        <taxon>Micromonosporales</taxon>
        <taxon>Micromonosporaceae</taxon>
        <taxon>Rugosimonospora</taxon>
    </lineage>
</organism>
<evidence type="ECO:0000256" key="1">
    <source>
        <dbReference type="ARBA" id="ARBA00010333"/>
    </source>
</evidence>
<evidence type="ECO:0000313" key="7">
    <source>
        <dbReference type="Proteomes" id="UP001501570"/>
    </source>
</evidence>
<evidence type="ECO:0000259" key="5">
    <source>
        <dbReference type="SMART" id="SM00062"/>
    </source>
</evidence>